<accession>A0A919WC87</accession>
<evidence type="ECO:0000313" key="1">
    <source>
        <dbReference type="EMBL" id="GIM97584.1"/>
    </source>
</evidence>
<organism evidence="1 2">
    <name type="scientific">Paractinoplanes toevensis</name>
    <dbReference type="NCBI Taxonomy" id="571911"/>
    <lineage>
        <taxon>Bacteria</taxon>
        <taxon>Bacillati</taxon>
        <taxon>Actinomycetota</taxon>
        <taxon>Actinomycetes</taxon>
        <taxon>Micromonosporales</taxon>
        <taxon>Micromonosporaceae</taxon>
        <taxon>Paractinoplanes</taxon>
    </lineage>
</organism>
<sequence>MGAKDWILMYANSEIRPILQSEPTMDRQATRQLVKRLYPGRSVTEIADGTLFEANPPDLHVYAACFPDLTVVCTGDAAVNRPSGLGTAFRAEARGRTLHLHAMHGVVDWFAYAIWTGDGELKRSLSLSPDSGVVENIGSPLAFEGPYWAGEHALEPEDDDEDPYPLPFHPLELAEEALRNLFGFNYEGIYLDDDPDLEKTVLAGYLLS</sequence>
<dbReference type="Pfam" id="PF21997">
    <property type="entry name" value="DUF6928"/>
    <property type="match status" value="1"/>
</dbReference>
<comment type="caution">
    <text evidence="1">The sequence shown here is derived from an EMBL/GenBank/DDBJ whole genome shotgun (WGS) entry which is preliminary data.</text>
</comment>
<dbReference type="AlphaFoldDB" id="A0A919WC87"/>
<name>A0A919WC87_9ACTN</name>
<dbReference type="InterPro" id="IPR053847">
    <property type="entry name" value="DUF6928"/>
</dbReference>
<dbReference type="Proteomes" id="UP000677082">
    <property type="component" value="Unassembled WGS sequence"/>
</dbReference>
<protein>
    <submittedName>
        <fullName evidence="1">Uncharacterized protein</fullName>
    </submittedName>
</protein>
<keyword evidence="2" id="KW-1185">Reference proteome</keyword>
<gene>
    <name evidence="1" type="ORF">Ato02nite_093770</name>
</gene>
<evidence type="ECO:0000313" key="2">
    <source>
        <dbReference type="Proteomes" id="UP000677082"/>
    </source>
</evidence>
<reference evidence="1 2" key="1">
    <citation type="submission" date="2021-03" db="EMBL/GenBank/DDBJ databases">
        <title>Whole genome shotgun sequence of Actinoplanes toevensis NBRC 105298.</title>
        <authorList>
            <person name="Komaki H."/>
            <person name="Tamura T."/>
        </authorList>
    </citation>
    <scope>NUCLEOTIDE SEQUENCE [LARGE SCALE GENOMIC DNA]</scope>
    <source>
        <strain evidence="1 2">NBRC 105298</strain>
    </source>
</reference>
<proteinExistence type="predicted"/>
<dbReference type="EMBL" id="BOQN01000151">
    <property type="protein sequence ID" value="GIM97584.1"/>
    <property type="molecule type" value="Genomic_DNA"/>
</dbReference>
<dbReference type="RefSeq" id="WP_213013219.1">
    <property type="nucleotide sequence ID" value="NZ_BOQN01000151.1"/>
</dbReference>